<dbReference type="Proteomes" id="UP000254508">
    <property type="component" value="Chromosome"/>
</dbReference>
<evidence type="ECO:0000313" key="1">
    <source>
        <dbReference type="EMBL" id="AXK41509.1"/>
    </source>
</evidence>
<proteinExistence type="predicted"/>
<gene>
    <name evidence="1" type="ORF">DVR09_03480</name>
</gene>
<dbReference type="OrthoDB" id="7582980at2"/>
<organism evidence="1 2">
    <name type="scientific">Erythrobacter aureus</name>
    <dbReference type="NCBI Taxonomy" id="2182384"/>
    <lineage>
        <taxon>Bacteria</taxon>
        <taxon>Pseudomonadati</taxon>
        <taxon>Pseudomonadota</taxon>
        <taxon>Alphaproteobacteria</taxon>
        <taxon>Sphingomonadales</taxon>
        <taxon>Erythrobacteraceae</taxon>
        <taxon>Erythrobacter/Porphyrobacter group</taxon>
        <taxon>Erythrobacter</taxon>
    </lineage>
</organism>
<reference evidence="2" key="1">
    <citation type="submission" date="2018-07" db="EMBL/GenBank/DDBJ databases">
        <title>Genome sequence of Erythrobacter strain YH-07, an antagonistic bacterium isolated from Yellow Sea.</title>
        <authorList>
            <person name="Tang T."/>
            <person name="Liu Q."/>
            <person name="Sun X."/>
        </authorList>
    </citation>
    <scope>NUCLEOTIDE SEQUENCE [LARGE SCALE GENOMIC DNA]</scope>
    <source>
        <strain evidence="2">YH-07</strain>
    </source>
</reference>
<dbReference type="AlphaFoldDB" id="A0A345YC57"/>
<dbReference type="InterPro" id="IPR019056">
    <property type="entry name" value="Phage_TAC_6"/>
</dbReference>
<accession>A0A345YC57</accession>
<dbReference type="Pfam" id="PF09550">
    <property type="entry name" value="Phage_TAC_6"/>
    <property type="match status" value="1"/>
</dbReference>
<sequence length="64" mass="6780">MSDAFSGAALRLTALAAAHLRWTPRIFWNATPSELTASLAPPLPGETPPSRAEIAALIERDSHG</sequence>
<keyword evidence="2" id="KW-1185">Reference proteome</keyword>
<evidence type="ECO:0000313" key="2">
    <source>
        <dbReference type="Proteomes" id="UP000254508"/>
    </source>
</evidence>
<dbReference type="KEGG" id="err:DVR09_03480"/>
<name>A0A345YC57_9SPHN</name>
<protein>
    <submittedName>
        <fullName evidence="1">Phage tail assembly chaperone</fullName>
    </submittedName>
</protein>
<dbReference type="RefSeq" id="WP_115415696.1">
    <property type="nucleotide sequence ID" value="NZ_CP031357.1"/>
</dbReference>
<dbReference type="EMBL" id="CP031357">
    <property type="protein sequence ID" value="AXK41509.1"/>
    <property type="molecule type" value="Genomic_DNA"/>
</dbReference>